<feature type="coiled-coil region" evidence="6">
    <location>
        <begin position="325"/>
        <end position="494"/>
    </location>
</feature>
<feature type="compositionally biased region" description="Basic and acidic residues" evidence="7">
    <location>
        <begin position="120"/>
        <end position="134"/>
    </location>
</feature>
<feature type="coiled-coil region" evidence="6">
    <location>
        <begin position="884"/>
        <end position="1002"/>
    </location>
</feature>
<dbReference type="GO" id="GO:0007018">
    <property type="term" value="P:microtubule-based movement"/>
    <property type="evidence" value="ECO:0007669"/>
    <property type="project" value="InterPro"/>
</dbReference>
<sequence>MEFYESTYFIILIPSVVITVIFLFFWLFMKETLYDEVLAKQKRDLKFPPTKADKKKTEKKKKKKEAQNGNIHESDSESAPRDFKLSDALSTDEEHVTAVPSGVTETSAGVRERKKKEKKPKASQDDHVTKDSEGSKSSGKKVDPVPVTKQPTPPSEPTAAKKKPGQKKQKNGMDDQDSKTDSVVSPAKKQEPVLLHQEIKQENVSGKKKVSAKKQKVDNVLVDEPLIQATTYIPLMDNSDSGTLEKREPVEVVKHNVNEGIQKSSGKKLKNETDKENAEVKFKDFVTSMKNMIFSEDEARCVVEVLKEKSGAIHDFLQKANKAEMAAALHQLQDKEKMLTAVKEEAAVAKEQCKQLSQELVAEKERNGLLTAKMRERINALEKEHNTFQSKIHVSYQESQQMKIKFQQLREQMEAEISHLKQENGILRDAVSTSTNQMESKQSAELNKLRQDYARLMNELGEKSSKLQQEELQKKNAEQAVAQLKVQQQEAERRWEEIQAYLRKRTAEHEAAQQDVQNKLVAKDNEIQSLHSKLTDTMVSKQQLEQRMLQLLEAEQKRATEEDSMQMQVQVVLLKCFKGLGFFLSLCLIAEKDKQIKQMEDSLGNEHANLTSKEEDMRERDDKIKTVEELLEAGLIQVATKEEELKVKSLLSSFDGEIETKCSCMKLSNVSLLFLRINEKDGKIKSVEELLQAEILKVASKEKTVQALTQEIEALKEEVGNSQLEMEKQVKYFSASSVNQPCLGCAAHSFLVAGKEKEIASLQSELASQRNAFEQQRKKNNDLREKNWEAMEALASTEKLLQDKVNKTAKEKQQHLEAAEVETRQLLQKLFPKVSLPSNMVRELPNLLLGVRELWSCCPGQSWSAMEQKLKEAEEMHILLQLECEKYKSVLAETEGILQRLQRSVEEEESKWKIKVEESQKELKQMHSVVTSLQHEVERLKEENKEVETLKKEREHLESELEKAEIERSTYVSEVRELKDLLTELQKKLDDSYSEAVRQNEELNLVRSLFSVGHKRGSQHTYEAETYFKSCLFSLEREIGKVFGDANVIENSDVCTDSVSVSWSSCSGATQISKWPL</sequence>
<evidence type="ECO:0000256" key="6">
    <source>
        <dbReference type="SAM" id="Coils"/>
    </source>
</evidence>
<dbReference type="PANTHER" id="PTHR18864:SF1">
    <property type="entry name" value="KINECTIN"/>
    <property type="match status" value="1"/>
</dbReference>
<feature type="coiled-coil region" evidence="6">
    <location>
        <begin position="698"/>
        <end position="725"/>
    </location>
</feature>
<keyword evidence="5 8" id="KW-0472">Membrane</keyword>
<reference evidence="10" key="1">
    <citation type="submission" date="2025-08" db="UniProtKB">
        <authorList>
            <consortium name="Ensembl"/>
        </authorList>
    </citation>
    <scope>IDENTIFICATION</scope>
</reference>
<evidence type="ECO:0000256" key="8">
    <source>
        <dbReference type="SAM" id="Phobius"/>
    </source>
</evidence>
<feature type="region of interest" description="Disordered" evidence="7">
    <location>
        <begin position="47"/>
        <end position="207"/>
    </location>
</feature>
<keyword evidence="6" id="KW-0175">Coiled coil</keyword>
<dbReference type="Pfam" id="PF05104">
    <property type="entry name" value="Rib_recp_KP_reg"/>
    <property type="match status" value="1"/>
</dbReference>
<protein>
    <submittedName>
        <fullName evidence="10">Kinectin 1</fullName>
    </submittedName>
</protein>
<feature type="domain" description="Ribosome receptor lysine/proline rich" evidence="9">
    <location>
        <begin position="29"/>
        <end position="167"/>
    </location>
</feature>
<dbReference type="GO" id="GO:0019894">
    <property type="term" value="F:kinesin binding"/>
    <property type="evidence" value="ECO:0007669"/>
    <property type="project" value="InterPro"/>
</dbReference>
<evidence type="ECO:0000259" key="9">
    <source>
        <dbReference type="Pfam" id="PF05104"/>
    </source>
</evidence>
<evidence type="ECO:0000256" key="1">
    <source>
        <dbReference type="ARBA" id="ARBA00004389"/>
    </source>
</evidence>
<reference evidence="10" key="2">
    <citation type="submission" date="2025-09" db="UniProtKB">
        <authorList>
            <consortium name="Ensembl"/>
        </authorList>
    </citation>
    <scope>IDENTIFICATION</scope>
</reference>
<feature type="coiled-coil region" evidence="6">
    <location>
        <begin position="752"/>
        <end position="829"/>
    </location>
</feature>
<dbReference type="InterPro" id="IPR007794">
    <property type="entry name" value="Rib_rcpt_KP"/>
</dbReference>
<accession>A0A8C0ULM2</accession>
<dbReference type="Ensembl" id="ENSCCET00000017190.1">
    <property type="protein sequence ID" value="ENSCCEP00000010951.1"/>
    <property type="gene ID" value="ENSCCEG00000003502.1"/>
</dbReference>
<gene>
    <name evidence="10" type="primary">KTN1</name>
</gene>
<dbReference type="GO" id="GO:0015031">
    <property type="term" value="P:protein transport"/>
    <property type="evidence" value="ECO:0007669"/>
    <property type="project" value="InterPro"/>
</dbReference>
<evidence type="ECO:0000256" key="5">
    <source>
        <dbReference type="ARBA" id="ARBA00023136"/>
    </source>
</evidence>
<keyword evidence="4 8" id="KW-1133">Transmembrane helix</keyword>
<feature type="transmembrane region" description="Helical" evidence="8">
    <location>
        <begin position="7"/>
        <end position="29"/>
    </location>
</feature>
<keyword evidence="3" id="KW-0256">Endoplasmic reticulum</keyword>
<comment type="subcellular location">
    <subcellularLocation>
        <location evidence="1">Endoplasmic reticulum membrane</location>
        <topology evidence="1">Single-pass membrane protein</topology>
    </subcellularLocation>
</comment>
<feature type="compositionally biased region" description="Basic residues" evidence="7">
    <location>
        <begin position="160"/>
        <end position="170"/>
    </location>
</feature>
<dbReference type="Proteomes" id="UP000694410">
    <property type="component" value="Unplaced"/>
</dbReference>
<evidence type="ECO:0000313" key="11">
    <source>
        <dbReference type="Proteomes" id="UP000694410"/>
    </source>
</evidence>
<evidence type="ECO:0000256" key="3">
    <source>
        <dbReference type="ARBA" id="ARBA00022824"/>
    </source>
</evidence>
<evidence type="ECO:0000313" key="10">
    <source>
        <dbReference type="Ensembl" id="ENSCCEP00000010951.1"/>
    </source>
</evidence>
<evidence type="ECO:0000256" key="4">
    <source>
        <dbReference type="ARBA" id="ARBA00022989"/>
    </source>
</evidence>
<dbReference type="AlphaFoldDB" id="A0A8C0ULM2"/>
<evidence type="ECO:0000256" key="7">
    <source>
        <dbReference type="SAM" id="MobiDB-lite"/>
    </source>
</evidence>
<dbReference type="PANTHER" id="PTHR18864">
    <property type="entry name" value="KINECTIN"/>
    <property type="match status" value="1"/>
</dbReference>
<dbReference type="GO" id="GO:0005789">
    <property type="term" value="C:endoplasmic reticulum membrane"/>
    <property type="evidence" value="ECO:0007669"/>
    <property type="project" value="UniProtKB-SubCell"/>
</dbReference>
<organism evidence="10 11">
    <name type="scientific">Cyanistes caeruleus</name>
    <name type="common">Eurasian blue tit</name>
    <name type="synonym">Parus caeruleus</name>
    <dbReference type="NCBI Taxonomy" id="156563"/>
    <lineage>
        <taxon>Eukaryota</taxon>
        <taxon>Metazoa</taxon>
        <taxon>Chordata</taxon>
        <taxon>Craniata</taxon>
        <taxon>Vertebrata</taxon>
        <taxon>Euteleostomi</taxon>
        <taxon>Archelosauria</taxon>
        <taxon>Archosauria</taxon>
        <taxon>Dinosauria</taxon>
        <taxon>Saurischia</taxon>
        <taxon>Theropoda</taxon>
        <taxon>Coelurosauria</taxon>
        <taxon>Aves</taxon>
        <taxon>Neognathae</taxon>
        <taxon>Neoaves</taxon>
        <taxon>Telluraves</taxon>
        <taxon>Australaves</taxon>
        <taxon>Passeriformes</taxon>
        <taxon>Paridae</taxon>
        <taxon>Cyanistes</taxon>
    </lineage>
</organism>
<feature type="compositionally biased region" description="Basic and acidic residues" evidence="7">
    <location>
        <begin position="171"/>
        <end position="180"/>
    </location>
</feature>
<feature type="compositionally biased region" description="Basic and acidic residues" evidence="7">
    <location>
        <begin position="47"/>
        <end position="56"/>
    </location>
</feature>
<evidence type="ECO:0000256" key="2">
    <source>
        <dbReference type="ARBA" id="ARBA00022692"/>
    </source>
</evidence>
<dbReference type="InterPro" id="IPR024854">
    <property type="entry name" value="Kinectin"/>
</dbReference>
<keyword evidence="11" id="KW-1185">Reference proteome</keyword>
<feature type="compositionally biased region" description="Basic and acidic residues" evidence="7">
    <location>
        <begin position="72"/>
        <end position="85"/>
    </location>
</feature>
<keyword evidence="2 8" id="KW-0812">Transmembrane</keyword>
<proteinExistence type="predicted"/>
<name>A0A8C0ULM2_CYACU</name>